<dbReference type="RefSeq" id="WP_080519855.1">
    <property type="nucleotide sequence ID" value="NZ_CP020369.1"/>
</dbReference>
<dbReference type="AlphaFoldDB" id="A0A7Y8AMS9"/>
<dbReference type="EMBL" id="JACAQK010000007">
    <property type="protein sequence ID" value="NWD36354.1"/>
    <property type="molecule type" value="Genomic_DNA"/>
</dbReference>
<dbReference type="Proteomes" id="UP000549134">
    <property type="component" value="Unassembled WGS sequence"/>
</dbReference>
<evidence type="ECO:0000313" key="2">
    <source>
        <dbReference type="Proteomes" id="UP000549134"/>
    </source>
</evidence>
<protein>
    <recommendedName>
        <fullName evidence="3">Prophage PssSM-03</fullName>
    </recommendedName>
</protein>
<sequence length="109" mass="11594">MKDQVKKSLGPAFRAAQLDLAKCPACRGRAVIKGVFHELACVQCNASGWVTAETGEALPLEVLVTQLSIRLQAAEHQIAQFNCFKPASAEAQYNANNRCGAGGTNFTGD</sequence>
<organism evidence="1 2">
    <name type="scientific">Pseudomonas tolaasii</name>
    <dbReference type="NCBI Taxonomy" id="29442"/>
    <lineage>
        <taxon>Bacteria</taxon>
        <taxon>Pseudomonadati</taxon>
        <taxon>Pseudomonadota</taxon>
        <taxon>Gammaproteobacteria</taxon>
        <taxon>Pseudomonadales</taxon>
        <taxon>Pseudomonadaceae</taxon>
        <taxon>Pseudomonas</taxon>
    </lineage>
</organism>
<reference evidence="1 2" key="1">
    <citation type="submission" date="2020-04" db="EMBL/GenBank/DDBJ databases">
        <title>Molecular characterization of pseudomonads from Agaricus bisporus reveal novel blotch 2 pathogens in Western Europe.</title>
        <authorList>
            <person name="Taparia T."/>
            <person name="Krijger M."/>
            <person name="Haynes E."/>
            <person name="Elpinstone J.G."/>
            <person name="Noble R."/>
            <person name="Van Der Wolf J."/>
        </authorList>
    </citation>
    <scope>NUCLEOTIDE SEQUENCE [LARGE SCALE GENOMIC DNA]</scope>
    <source>
        <strain evidence="1 2">IPO3746</strain>
    </source>
</reference>
<name>A0A7Y8AMS9_PSETO</name>
<evidence type="ECO:0008006" key="3">
    <source>
        <dbReference type="Google" id="ProtNLM"/>
    </source>
</evidence>
<comment type="caution">
    <text evidence="1">The sequence shown here is derived from an EMBL/GenBank/DDBJ whole genome shotgun (WGS) entry which is preliminary data.</text>
</comment>
<dbReference type="GeneID" id="55847241"/>
<accession>A0A7Y8AMS9</accession>
<proteinExistence type="predicted"/>
<gene>
    <name evidence="1" type="ORF">HX787_10885</name>
</gene>
<evidence type="ECO:0000313" key="1">
    <source>
        <dbReference type="EMBL" id="NWD36354.1"/>
    </source>
</evidence>